<dbReference type="RefSeq" id="XP_028033435.1">
    <property type="nucleotide sequence ID" value="XM_028177634.1"/>
</dbReference>
<comment type="similarity">
    <text evidence="1 7">Belongs to the AB hydrolase superfamily. Lipase family.</text>
</comment>
<evidence type="ECO:0000313" key="12">
    <source>
        <dbReference type="RefSeq" id="XP_028033435.1"/>
    </source>
</evidence>
<keyword evidence="3 7" id="KW-0378">Hydrolase</keyword>
<reference evidence="12" key="1">
    <citation type="submission" date="2025-08" db="UniProtKB">
        <authorList>
            <consortium name="RefSeq"/>
        </authorList>
    </citation>
    <scope>IDENTIFICATION</scope>
    <source>
        <tissue evidence="12">Silk gland</tissue>
    </source>
</reference>
<evidence type="ECO:0000259" key="10">
    <source>
        <dbReference type="Pfam" id="PF04083"/>
    </source>
</evidence>
<evidence type="ECO:0000256" key="8">
    <source>
        <dbReference type="PIRSR" id="PIRSR000862-1"/>
    </source>
</evidence>
<feature type="active site" description="Nucleophile" evidence="8">
    <location>
        <position position="195"/>
    </location>
</feature>
<name>A0A6J2JV27_BOMMA</name>
<dbReference type="Proteomes" id="UP000504629">
    <property type="component" value="Unplaced"/>
</dbReference>
<dbReference type="AlphaFoldDB" id="A0A6J2JV27"/>
<sequence>MYHLLCVKIILTILFLKICHKNVFSLHPINRTEKLISYTIPEKRGLKKAFGYDEDTYLNFTELTTKYNYPSEEHTVTTEDGYILTIFRILAKCNAPSRHYPVLLMHGVLDSSDGWIIAGSEIGIGFVLARNCYDVWAANHRGNSYSRKHVRFDANIDPEYWDYTFDEHGNYDLPATVDYVLQNTGKAKINFVGHSQGTTNFYVMNSLKPQYNEMINLSIHLAPVAWLKNTESIISIIAAQGSGLIKQFLSDIGIREFLGKNHIIHVAFEALCQLVPDEICGTMLALTVGYVQGTINPKRISVVFGHVLNGVSIKNADHFGQLIRSGKFQRYDEGISGNLKRYGRQHPANYNLSLVTAPVVLVSAKSDWLSSVKDVKILCSKLPNLLENYEIPLAYWSHHNHLWDDNIKEYLFPKMFEYLNKYN</sequence>
<evidence type="ECO:0000256" key="3">
    <source>
        <dbReference type="ARBA" id="ARBA00022801"/>
    </source>
</evidence>
<keyword evidence="4 7" id="KW-0442">Lipid degradation</keyword>
<dbReference type="GO" id="GO:0016042">
    <property type="term" value="P:lipid catabolic process"/>
    <property type="evidence" value="ECO:0007669"/>
    <property type="project" value="UniProtKB-KW"/>
</dbReference>
<dbReference type="Gene3D" id="3.40.50.1820">
    <property type="entry name" value="alpha/beta hydrolase"/>
    <property type="match status" value="1"/>
</dbReference>
<feature type="active site" description="Charge relay system" evidence="8">
    <location>
        <position position="367"/>
    </location>
</feature>
<feature type="active site" description="Charge relay system" evidence="8">
    <location>
        <position position="398"/>
    </location>
</feature>
<dbReference type="InterPro" id="IPR025483">
    <property type="entry name" value="Lipase_euk"/>
</dbReference>
<dbReference type="SUPFAM" id="SSF53474">
    <property type="entry name" value="alpha/beta-Hydrolases"/>
    <property type="match status" value="1"/>
</dbReference>
<evidence type="ECO:0000256" key="1">
    <source>
        <dbReference type="ARBA" id="ARBA00010701"/>
    </source>
</evidence>
<dbReference type="Pfam" id="PF04083">
    <property type="entry name" value="Abhydro_lipase"/>
    <property type="match status" value="1"/>
</dbReference>
<dbReference type="InterPro" id="IPR006693">
    <property type="entry name" value="AB_hydrolase_lipase"/>
</dbReference>
<proteinExistence type="inferred from homology"/>
<feature type="domain" description="Partial AB-hydrolase lipase" evidence="10">
    <location>
        <begin position="61"/>
        <end position="118"/>
    </location>
</feature>
<keyword evidence="5" id="KW-0443">Lipid metabolism</keyword>
<keyword evidence="6" id="KW-0325">Glycoprotein</keyword>
<dbReference type="GeneID" id="114245462"/>
<evidence type="ECO:0000256" key="9">
    <source>
        <dbReference type="SAM" id="SignalP"/>
    </source>
</evidence>
<evidence type="ECO:0000313" key="11">
    <source>
        <dbReference type="Proteomes" id="UP000504629"/>
    </source>
</evidence>
<protein>
    <recommendedName>
        <fullName evidence="7">Lipase</fullName>
    </recommendedName>
</protein>
<dbReference type="FunFam" id="3.40.50.1820:FF:000057">
    <property type="entry name" value="Lipase"/>
    <property type="match status" value="1"/>
</dbReference>
<feature type="signal peptide" evidence="9">
    <location>
        <begin position="1"/>
        <end position="25"/>
    </location>
</feature>
<feature type="chain" id="PRO_5026992553" description="Lipase" evidence="9">
    <location>
        <begin position="26"/>
        <end position="423"/>
    </location>
</feature>
<dbReference type="PANTHER" id="PTHR11005">
    <property type="entry name" value="LYSOSOMAL ACID LIPASE-RELATED"/>
    <property type="match status" value="1"/>
</dbReference>
<organism evidence="11 12">
    <name type="scientific">Bombyx mandarina</name>
    <name type="common">Wild silk moth</name>
    <name type="synonym">Wild silkworm</name>
    <dbReference type="NCBI Taxonomy" id="7092"/>
    <lineage>
        <taxon>Eukaryota</taxon>
        <taxon>Metazoa</taxon>
        <taxon>Ecdysozoa</taxon>
        <taxon>Arthropoda</taxon>
        <taxon>Hexapoda</taxon>
        <taxon>Insecta</taxon>
        <taxon>Pterygota</taxon>
        <taxon>Neoptera</taxon>
        <taxon>Endopterygota</taxon>
        <taxon>Lepidoptera</taxon>
        <taxon>Glossata</taxon>
        <taxon>Ditrysia</taxon>
        <taxon>Bombycoidea</taxon>
        <taxon>Bombycidae</taxon>
        <taxon>Bombycinae</taxon>
        <taxon>Bombyx</taxon>
    </lineage>
</organism>
<evidence type="ECO:0000256" key="7">
    <source>
        <dbReference type="PIRNR" id="PIRNR000862"/>
    </source>
</evidence>
<evidence type="ECO:0000256" key="5">
    <source>
        <dbReference type="ARBA" id="ARBA00023098"/>
    </source>
</evidence>
<gene>
    <name evidence="12" type="primary">LOC114245462</name>
</gene>
<dbReference type="KEGG" id="bman:114245462"/>
<dbReference type="GO" id="GO:0016788">
    <property type="term" value="F:hydrolase activity, acting on ester bonds"/>
    <property type="evidence" value="ECO:0007669"/>
    <property type="project" value="InterPro"/>
</dbReference>
<evidence type="ECO:0000256" key="2">
    <source>
        <dbReference type="ARBA" id="ARBA00022729"/>
    </source>
</evidence>
<dbReference type="InterPro" id="IPR029058">
    <property type="entry name" value="AB_hydrolase_fold"/>
</dbReference>
<evidence type="ECO:0000256" key="6">
    <source>
        <dbReference type="ARBA" id="ARBA00023180"/>
    </source>
</evidence>
<keyword evidence="11" id="KW-1185">Reference proteome</keyword>
<evidence type="ECO:0000256" key="4">
    <source>
        <dbReference type="ARBA" id="ARBA00022963"/>
    </source>
</evidence>
<keyword evidence="2 9" id="KW-0732">Signal</keyword>
<dbReference type="PIRSF" id="PIRSF000862">
    <property type="entry name" value="Steryl_ester_lip"/>
    <property type="match status" value="1"/>
</dbReference>
<dbReference type="OrthoDB" id="9974421at2759"/>
<accession>A0A6J2JV27</accession>